<dbReference type="EMBL" id="JH030318">
    <property type="protein sequence ID" value="EGW15352.1"/>
    <property type="molecule type" value="Genomic_DNA"/>
</dbReference>
<sequence length="55" mass="6239">MNWKETLPSSVDMLMLRFINLMTQVVLDQNVTGPVEVVHQMSFLQTFQGPKGTSN</sequence>
<accession>G3IQ68</accession>
<dbReference type="AlphaFoldDB" id="G3IQ68"/>
<evidence type="ECO:0000313" key="1">
    <source>
        <dbReference type="EMBL" id="EGW15352.1"/>
    </source>
</evidence>
<organism evidence="1 2">
    <name type="scientific">Cricetulus griseus</name>
    <name type="common">Chinese hamster</name>
    <name type="synonym">Cricetulus barabensis griseus</name>
    <dbReference type="NCBI Taxonomy" id="10029"/>
    <lineage>
        <taxon>Eukaryota</taxon>
        <taxon>Metazoa</taxon>
        <taxon>Chordata</taxon>
        <taxon>Craniata</taxon>
        <taxon>Vertebrata</taxon>
        <taxon>Euteleostomi</taxon>
        <taxon>Mammalia</taxon>
        <taxon>Eutheria</taxon>
        <taxon>Euarchontoglires</taxon>
        <taxon>Glires</taxon>
        <taxon>Rodentia</taxon>
        <taxon>Myomorpha</taxon>
        <taxon>Muroidea</taxon>
        <taxon>Cricetidae</taxon>
        <taxon>Cricetinae</taxon>
        <taxon>Cricetulus</taxon>
    </lineage>
</organism>
<name>G3IQ68_CRIGR</name>
<gene>
    <name evidence="1" type="ORF">I79_026164</name>
</gene>
<evidence type="ECO:0000313" key="2">
    <source>
        <dbReference type="Proteomes" id="UP000001075"/>
    </source>
</evidence>
<dbReference type="InParanoid" id="G3IQ68"/>
<reference evidence="2" key="1">
    <citation type="journal article" date="2011" name="Nat. Biotechnol.">
        <title>The genomic sequence of the Chinese hamster ovary (CHO)-K1 cell line.</title>
        <authorList>
            <person name="Xu X."/>
            <person name="Nagarajan H."/>
            <person name="Lewis N.E."/>
            <person name="Pan S."/>
            <person name="Cai Z."/>
            <person name="Liu X."/>
            <person name="Chen W."/>
            <person name="Xie M."/>
            <person name="Wang W."/>
            <person name="Hammond S."/>
            <person name="Andersen M.R."/>
            <person name="Neff N."/>
            <person name="Passarelli B."/>
            <person name="Koh W."/>
            <person name="Fan H.C."/>
            <person name="Wang J."/>
            <person name="Gui Y."/>
            <person name="Lee K.H."/>
            <person name="Betenbaugh M.J."/>
            <person name="Quake S.R."/>
            <person name="Famili I."/>
            <person name="Palsson B.O."/>
            <person name="Wang J."/>
        </authorList>
    </citation>
    <scope>NUCLEOTIDE SEQUENCE [LARGE SCALE GENOMIC DNA]</scope>
    <source>
        <strain evidence="2">CHO K1 cell line</strain>
    </source>
</reference>
<dbReference type="Proteomes" id="UP000001075">
    <property type="component" value="Unassembled WGS sequence"/>
</dbReference>
<proteinExistence type="predicted"/>
<protein>
    <submittedName>
        <fullName evidence="1">Uncharacterized protein</fullName>
    </submittedName>
</protein>